<dbReference type="PROSITE" id="PS51257">
    <property type="entry name" value="PROKAR_LIPOPROTEIN"/>
    <property type="match status" value="1"/>
</dbReference>
<evidence type="ECO:0000256" key="2">
    <source>
        <dbReference type="SAM" id="SignalP"/>
    </source>
</evidence>
<feature type="chain" id="PRO_5002697333" description="Lipoprotein" evidence="2">
    <location>
        <begin position="25"/>
        <end position="236"/>
    </location>
</feature>
<feature type="signal peptide" evidence="2">
    <location>
        <begin position="1"/>
        <end position="24"/>
    </location>
</feature>
<comment type="caution">
    <text evidence="3">The sequence shown here is derived from an EMBL/GenBank/DDBJ whole genome shotgun (WGS) entry which is preliminary data.</text>
</comment>
<organism evidence="3 4">
    <name type="scientific">Plesiocystis pacifica SIR-1</name>
    <dbReference type="NCBI Taxonomy" id="391625"/>
    <lineage>
        <taxon>Bacteria</taxon>
        <taxon>Pseudomonadati</taxon>
        <taxon>Myxococcota</taxon>
        <taxon>Polyangia</taxon>
        <taxon>Nannocystales</taxon>
        <taxon>Nannocystaceae</taxon>
        <taxon>Plesiocystis</taxon>
    </lineage>
</organism>
<dbReference type="AlphaFoldDB" id="A6GDE4"/>
<evidence type="ECO:0000313" key="3">
    <source>
        <dbReference type="EMBL" id="EDM76135.1"/>
    </source>
</evidence>
<name>A6GDE4_9BACT</name>
<dbReference type="EMBL" id="ABCS01000072">
    <property type="protein sequence ID" value="EDM76135.1"/>
    <property type="molecule type" value="Genomic_DNA"/>
</dbReference>
<proteinExistence type="predicted"/>
<gene>
    <name evidence="3" type="ORF">PPSIR1_31408</name>
</gene>
<dbReference type="Proteomes" id="UP000005801">
    <property type="component" value="Unassembled WGS sequence"/>
</dbReference>
<evidence type="ECO:0000313" key="4">
    <source>
        <dbReference type="Proteomes" id="UP000005801"/>
    </source>
</evidence>
<evidence type="ECO:0000256" key="1">
    <source>
        <dbReference type="SAM" id="MobiDB-lite"/>
    </source>
</evidence>
<keyword evidence="2" id="KW-0732">Signal</keyword>
<accession>A6GDE4</accession>
<reference evidence="3 4" key="1">
    <citation type="submission" date="2007-06" db="EMBL/GenBank/DDBJ databases">
        <authorList>
            <person name="Shimkets L."/>
            <person name="Ferriera S."/>
            <person name="Johnson J."/>
            <person name="Kravitz S."/>
            <person name="Beeson K."/>
            <person name="Sutton G."/>
            <person name="Rogers Y.-H."/>
            <person name="Friedman R."/>
            <person name="Frazier M."/>
            <person name="Venter J.C."/>
        </authorList>
    </citation>
    <scope>NUCLEOTIDE SEQUENCE [LARGE SCALE GENOMIC DNA]</scope>
    <source>
        <strain evidence="3 4">SIR-1</strain>
    </source>
</reference>
<evidence type="ECO:0008006" key="5">
    <source>
        <dbReference type="Google" id="ProtNLM"/>
    </source>
</evidence>
<feature type="compositionally biased region" description="Acidic residues" evidence="1">
    <location>
        <begin position="63"/>
        <end position="95"/>
    </location>
</feature>
<sequence length="236" mass="24999">MKLCSVTLKLGLAGSLAFSALACAPVTQEGGEEDIGETTPATDDEADESSEVTSDDGPATTTDESETETETESESESSEGETWSDEVTDAADDEAPPVGCTDNIPDFFARVIDGNTIRLSSLPYECDESVSPDPNDLCDYDDYDALLTIPNLEPGTYSLADGVATLVIVEEWDHDQGPDGCFCVDEVIEQTPVLAGTVTVEPNDGLDDEFGVNFDDLDHPLFGGQWGFLVSSANCG</sequence>
<feature type="compositionally biased region" description="Acidic residues" evidence="1">
    <location>
        <begin position="30"/>
        <end position="54"/>
    </location>
</feature>
<keyword evidence="4" id="KW-1185">Reference proteome</keyword>
<protein>
    <recommendedName>
        <fullName evidence="5">Lipoprotein</fullName>
    </recommendedName>
</protein>
<dbReference type="RefSeq" id="WP_006974734.1">
    <property type="nucleotide sequence ID" value="NZ_ABCS01000072.1"/>
</dbReference>
<feature type="region of interest" description="Disordered" evidence="1">
    <location>
        <begin position="28"/>
        <end position="102"/>
    </location>
</feature>